<sequence length="149" mass="17249">MNKQERIQIIQTIRKRIKPVRMVSACFAAIGFLILFLTDQPIWSIFLIVFALILFGISSGKECLEICRITNMKQAKRWIQLRYVASLVLISIAMTLLAIPHVADVSDSHMFYWYLASSVIIIMTVVVETNFDHRVRQADPEQPMSNEYR</sequence>
<keyword evidence="1" id="KW-1133">Transmembrane helix</keyword>
<feature type="transmembrane region" description="Helical" evidence="1">
    <location>
        <begin position="81"/>
        <end position="99"/>
    </location>
</feature>
<name>A0ABT6R5T1_9BACL</name>
<reference evidence="2 3" key="1">
    <citation type="submission" date="2023-04" db="EMBL/GenBank/DDBJ databases">
        <title>Antarctic isolates genomes.</title>
        <authorList>
            <person name="Dimov S.G."/>
        </authorList>
    </citation>
    <scope>NUCLEOTIDE SEQUENCE [LARGE SCALE GENOMIC DNA]</scope>
    <source>
        <strain evidence="2 3">AL19</strain>
    </source>
</reference>
<keyword evidence="1" id="KW-0472">Membrane</keyword>
<protein>
    <submittedName>
        <fullName evidence="2">Uncharacterized protein</fullName>
    </submittedName>
</protein>
<accession>A0ABT6R5T1</accession>
<proteinExistence type="predicted"/>
<feature type="transmembrane region" description="Helical" evidence="1">
    <location>
        <begin position="43"/>
        <end position="60"/>
    </location>
</feature>
<dbReference type="Proteomes" id="UP001243286">
    <property type="component" value="Unassembled WGS sequence"/>
</dbReference>
<feature type="transmembrane region" description="Helical" evidence="1">
    <location>
        <begin position="111"/>
        <end position="127"/>
    </location>
</feature>
<gene>
    <name evidence="2" type="ORF">QK289_14970</name>
</gene>
<feature type="transmembrane region" description="Helical" evidence="1">
    <location>
        <begin position="20"/>
        <end position="37"/>
    </location>
</feature>
<dbReference type="EMBL" id="JASBQV010000036">
    <property type="protein sequence ID" value="MDI3236314.1"/>
    <property type="molecule type" value="Genomic_DNA"/>
</dbReference>
<comment type="caution">
    <text evidence="2">The sequence shown here is derived from an EMBL/GenBank/DDBJ whole genome shotgun (WGS) entry which is preliminary data.</text>
</comment>
<evidence type="ECO:0000313" key="2">
    <source>
        <dbReference type="EMBL" id="MDI3236314.1"/>
    </source>
</evidence>
<dbReference type="RefSeq" id="WP_041256076.1">
    <property type="nucleotide sequence ID" value="NZ_JASBQV010000036.1"/>
</dbReference>
<evidence type="ECO:0000313" key="3">
    <source>
        <dbReference type="Proteomes" id="UP001243286"/>
    </source>
</evidence>
<organism evidence="2 3">
    <name type="scientific">Exiguobacterium antarcticum</name>
    <dbReference type="NCBI Taxonomy" id="132920"/>
    <lineage>
        <taxon>Bacteria</taxon>
        <taxon>Bacillati</taxon>
        <taxon>Bacillota</taxon>
        <taxon>Bacilli</taxon>
        <taxon>Bacillales</taxon>
        <taxon>Bacillales Family XII. Incertae Sedis</taxon>
        <taxon>Exiguobacterium</taxon>
    </lineage>
</organism>
<keyword evidence="1" id="KW-0812">Transmembrane</keyword>
<keyword evidence="3" id="KW-1185">Reference proteome</keyword>
<evidence type="ECO:0000256" key="1">
    <source>
        <dbReference type="SAM" id="Phobius"/>
    </source>
</evidence>